<dbReference type="GeneID" id="89478001"/>
<dbReference type="InterPro" id="IPR036388">
    <property type="entry name" value="WH-like_DNA-bd_sf"/>
</dbReference>
<evidence type="ECO:0000259" key="1">
    <source>
        <dbReference type="SMART" id="SM00849"/>
    </source>
</evidence>
<dbReference type="InterPro" id="IPR036866">
    <property type="entry name" value="RibonucZ/Hydroxyglut_hydro"/>
</dbReference>
<dbReference type="AlphaFoldDB" id="A0A095B252"/>
<dbReference type="PANTHER" id="PTHR23131">
    <property type="entry name" value="ENDORIBONUCLEASE LACTB2"/>
    <property type="match status" value="1"/>
</dbReference>
<dbReference type="EMBL" id="JOKM01000071">
    <property type="protein sequence ID" value="KGB23063.1"/>
    <property type="molecule type" value="Genomic_DNA"/>
</dbReference>
<feature type="domain" description="Metallo-beta-lactamase" evidence="1">
    <location>
        <begin position="43"/>
        <end position="194"/>
    </location>
</feature>
<comment type="caution">
    <text evidence="2">The sequence shown here is derived from an EMBL/GenBank/DDBJ whole genome shotgun (WGS) entry which is preliminary data.</text>
</comment>
<evidence type="ECO:0000313" key="3">
    <source>
        <dbReference type="Proteomes" id="UP000029448"/>
    </source>
</evidence>
<accession>A0A095B252</accession>
<evidence type="ECO:0000313" key="2">
    <source>
        <dbReference type="EMBL" id="KGB23063.1"/>
    </source>
</evidence>
<dbReference type="SMART" id="SM00849">
    <property type="entry name" value="Lactamase_B"/>
    <property type="match status" value="1"/>
</dbReference>
<dbReference type="Gene3D" id="1.10.10.10">
    <property type="entry name" value="Winged helix-like DNA-binding domain superfamily/Winged helix DNA-binding domain"/>
    <property type="match status" value="1"/>
</dbReference>
<dbReference type="SUPFAM" id="SSF56281">
    <property type="entry name" value="Metallo-hydrolase/oxidoreductase"/>
    <property type="match status" value="1"/>
</dbReference>
<proteinExistence type="predicted"/>
<keyword evidence="3" id="KW-1185">Reference proteome</keyword>
<dbReference type="PATRIC" id="fig|104102.7.peg.1910"/>
<dbReference type="Pfam" id="PF00753">
    <property type="entry name" value="Lactamase_B"/>
    <property type="match status" value="2"/>
</dbReference>
<organism evidence="2 3">
    <name type="scientific">Acetobacter tropicalis</name>
    <dbReference type="NCBI Taxonomy" id="104102"/>
    <lineage>
        <taxon>Bacteria</taxon>
        <taxon>Pseudomonadati</taxon>
        <taxon>Pseudomonadota</taxon>
        <taxon>Alphaproteobacteria</taxon>
        <taxon>Acetobacterales</taxon>
        <taxon>Acetobacteraceae</taxon>
        <taxon>Acetobacter</taxon>
    </lineage>
</organism>
<dbReference type="RefSeq" id="WP_035380213.1">
    <property type="nucleotide sequence ID" value="NZ_JACAOJ010000001.1"/>
</dbReference>
<dbReference type="STRING" id="104102.AtDm6_1932"/>
<dbReference type="Gene3D" id="3.60.15.10">
    <property type="entry name" value="Ribonuclease Z/Hydroxyacylglutathione hydrolase-like"/>
    <property type="match status" value="1"/>
</dbReference>
<sequence length="278" mass="31085">MKAALQTDWRLREETPIYGKPMDVVDGIRRIVAPNPHSMTYHGTNTWLITHAAGTAVVDPGTDDPAHLDAICGVSGTISHVIVTHWHHDHFDGARALALRANVPVFKFPSGPLKGDKDLLHGTEIAGMQVIHTPGHAEDHICLERPDGVLLSGDHVMGWSTTLVPPPPDGDLGDYIESLERVQALNARIFLPGHGPEILKPYSFIEQLLEKRYEKLHQIENILTHEVQEFSNICNRAYPKLNKKLRFAAEMMLETYLLELKKRGKAIQEPTGWKRAGY</sequence>
<dbReference type="PANTHER" id="PTHR23131:SF0">
    <property type="entry name" value="ENDORIBONUCLEASE LACTB2"/>
    <property type="match status" value="1"/>
</dbReference>
<protein>
    <submittedName>
        <fullName evidence="2">Beta-lactamase domain protein</fullName>
    </submittedName>
</protein>
<dbReference type="Proteomes" id="UP000029448">
    <property type="component" value="Unassembled WGS sequence"/>
</dbReference>
<dbReference type="InterPro" id="IPR001279">
    <property type="entry name" value="Metallo-B-lactamas"/>
</dbReference>
<gene>
    <name evidence="2" type="ORF">AtDm6_1932</name>
</gene>
<dbReference type="CDD" id="cd16278">
    <property type="entry name" value="metallo-hydrolase-like_MBL-fold"/>
    <property type="match status" value="1"/>
</dbReference>
<dbReference type="InterPro" id="IPR050662">
    <property type="entry name" value="Sec-metab_biosynth-thioest"/>
</dbReference>
<reference evidence="2 3" key="1">
    <citation type="submission" date="2014-06" db="EMBL/GenBank/DDBJ databases">
        <title>Functional and comparative genomic analyses of the Drosophila gut microbiota identify candidate symbiosis factors.</title>
        <authorList>
            <person name="Newell P.D."/>
            <person name="Chaston J.M."/>
            <person name="Douglas A.E."/>
        </authorList>
    </citation>
    <scope>NUCLEOTIDE SEQUENCE [LARGE SCALE GENOMIC DNA]</scope>
    <source>
        <strain evidence="2 3">DmCS_006</strain>
    </source>
</reference>
<name>A0A095B252_9PROT</name>